<protein>
    <recommendedName>
        <fullName evidence="6">nicotinamidase</fullName>
        <ecNumber evidence="6">3.5.1.19</ecNumber>
    </recommendedName>
    <alternativeName>
        <fullName evidence="7">Nicotinamide deamidase</fullName>
    </alternativeName>
</protein>
<comment type="similarity">
    <text evidence="1">Belongs to the isochorismatase family.</text>
</comment>
<reference evidence="9 10" key="1">
    <citation type="submission" date="2019-11" db="EMBL/GenBank/DDBJ databases">
        <authorList>
            <person name="He Y."/>
        </authorList>
    </citation>
    <scope>NUCLEOTIDE SEQUENCE [LARGE SCALE GENOMIC DNA]</scope>
    <source>
        <strain evidence="9 10">SCSIO 58843</strain>
    </source>
</reference>
<dbReference type="InterPro" id="IPR052347">
    <property type="entry name" value="Isochorismatase_Nicotinamidase"/>
</dbReference>
<evidence type="ECO:0000259" key="8">
    <source>
        <dbReference type="Pfam" id="PF00857"/>
    </source>
</evidence>
<dbReference type="InterPro" id="IPR036380">
    <property type="entry name" value="Isochorismatase-like_sf"/>
</dbReference>
<evidence type="ECO:0000313" key="10">
    <source>
        <dbReference type="Proteomes" id="UP000334019"/>
    </source>
</evidence>
<dbReference type="EC" id="3.5.1.19" evidence="6"/>
<dbReference type="GO" id="GO:0019363">
    <property type="term" value="P:pyridine nucleotide biosynthetic process"/>
    <property type="evidence" value="ECO:0007669"/>
    <property type="project" value="UniProtKB-KW"/>
</dbReference>
<dbReference type="RefSeq" id="WP_153760271.1">
    <property type="nucleotide sequence ID" value="NZ_CP045851.1"/>
</dbReference>
<proteinExistence type="inferred from homology"/>
<organism evidence="9 10">
    <name type="scientific">Actinomarinicola tropica</name>
    <dbReference type="NCBI Taxonomy" id="2789776"/>
    <lineage>
        <taxon>Bacteria</taxon>
        <taxon>Bacillati</taxon>
        <taxon>Actinomycetota</taxon>
        <taxon>Acidimicrobiia</taxon>
        <taxon>Acidimicrobiales</taxon>
        <taxon>Iamiaceae</taxon>
        <taxon>Actinomarinicola</taxon>
    </lineage>
</organism>
<keyword evidence="10" id="KW-1185">Reference proteome</keyword>
<evidence type="ECO:0000313" key="9">
    <source>
        <dbReference type="EMBL" id="QGG96165.1"/>
    </source>
</evidence>
<dbReference type="Gene3D" id="3.40.50.850">
    <property type="entry name" value="Isochorismatase-like"/>
    <property type="match status" value="1"/>
</dbReference>
<dbReference type="InterPro" id="IPR000868">
    <property type="entry name" value="Isochorismatase-like_dom"/>
</dbReference>
<dbReference type="EMBL" id="CP045851">
    <property type="protein sequence ID" value="QGG96165.1"/>
    <property type="molecule type" value="Genomic_DNA"/>
</dbReference>
<keyword evidence="2" id="KW-0662">Pyridine nucleotide biosynthesis</keyword>
<dbReference type="Pfam" id="PF00857">
    <property type="entry name" value="Isochorismatase"/>
    <property type="match status" value="1"/>
</dbReference>
<keyword evidence="3" id="KW-0479">Metal-binding</keyword>
<evidence type="ECO:0000256" key="1">
    <source>
        <dbReference type="ARBA" id="ARBA00006336"/>
    </source>
</evidence>
<dbReference type="PANTHER" id="PTHR11080">
    <property type="entry name" value="PYRAZINAMIDASE/NICOTINAMIDASE"/>
    <property type="match status" value="1"/>
</dbReference>
<evidence type="ECO:0000256" key="4">
    <source>
        <dbReference type="ARBA" id="ARBA00022801"/>
    </source>
</evidence>
<sequence length="199" mass="20797">MASDITYGPDVALVVVDMQNDFAHPDGSLYVTGGDVAVAKVNEQILAAREAGALIVYTQDWHPAETPHFVTHGGTWPVHCVKDTWGAELHAALEVADDATVVRKGTGQADGYSGFTVRDLESDADVRTELDPLLRERGIGRVVVVGIATDVCVKATVLDAVELGYDTVVIPDATAAVDLEEGDGARAVAEMAAAGAVVS</sequence>
<evidence type="ECO:0000256" key="6">
    <source>
        <dbReference type="ARBA" id="ARBA00039017"/>
    </source>
</evidence>
<evidence type="ECO:0000256" key="2">
    <source>
        <dbReference type="ARBA" id="ARBA00022642"/>
    </source>
</evidence>
<accession>A0A5Q2RSI5</accession>
<dbReference type="GO" id="GO:0008936">
    <property type="term" value="F:nicotinamidase activity"/>
    <property type="evidence" value="ECO:0007669"/>
    <property type="project" value="UniProtKB-EC"/>
</dbReference>
<dbReference type="Proteomes" id="UP000334019">
    <property type="component" value="Chromosome"/>
</dbReference>
<evidence type="ECO:0000256" key="3">
    <source>
        <dbReference type="ARBA" id="ARBA00022723"/>
    </source>
</evidence>
<dbReference type="PANTHER" id="PTHR11080:SF2">
    <property type="entry name" value="LD05707P"/>
    <property type="match status" value="1"/>
</dbReference>
<gene>
    <name evidence="9" type="ORF">GH723_14230</name>
</gene>
<comment type="pathway">
    <text evidence="5">Cofactor biosynthesis; nicotinate biosynthesis; nicotinate from nicotinamide: step 1/1.</text>
</comment>
<feature type="domain" description="Isochorismatase-like" evidence="8">
    <location>
        <begin position="12"/>
        <end position="198"/>
    </location>
</feature>
<dbReference type="GO" id="GO:0046872">
    <property type="term" value="F:metal ion binding"/>
    <property type="evidence" value="ECO:0007669"/>
    <property type="project" value="UniProtKB-KW"/>
</dbReference>
<name>A0A5Q2RSI5_9ACTN</name>
<dbReference type="KEGG" id="atq:GH723_14230"/>
<evidence type="ECO:0000256" key="5">
    <source>
        <dbReference type="ARBA" id="ARBA00037900"/>
    </source>
</evidence>
<dbReference type="AlphaFoldDB" id="A0A5Q2RSI5"/>
<evidence type="ECO:0000256" key="7">
    <source>
        <dbReference type="ARBA" id="ARBA00043224"/>
    </source>
</evidence>
<dbReference type="SUPFAM" id="SSF52499">
    <property type="entry name" value="Isochorismatase-like hydrolases"/>
    <property type="match status" value="1"/>
</dbReference>
<keyword evidence="4" id="KW-0378">Hydrolase</keyword>